<feature type="compositionally biased region" description="Low complexity" evidence="6">
    <location>
        <begin position="119"/>
        <end position="210"/>
    </location>
</feature>
<evidence type="ECO:0000256" key="1">
    <source>
        <dbReference type="ARBA" id="ARBA00004613"/>
    </source>
</evidence>
<dbReference type="InterPro" id="IPR036470">
    <property type="entry name" value="Elicitin_sf"/>
</dbReference>
<keyword evidence="5" id="KW-1015">Disulfide bond</keyword>
<name>K3WVC2_GLOUD</name>
<dbReference type="Gene3D" id="1.10.239.10">
    <property type="entry name" value="Elicitin domain"/>
    <property type="match status" value="1"/>
</dbReference>
<comment type="similarity">
    <text evidence="2">Belongs to the elicitin family.</text>
</comment>
<evidence type="ECO:0000313" key="9">
    <source>
        <dbReference type="Proteomes" id="UP000019132"/>
    </source>
</evidence>
<dbReference type="HOGENOM" id="CLU_1206893_0_0_1"/>
<organism evidence="8 9">
    <name type="scientific">Globisporangium ultimum (strain ATCC 200006 / CBS 805.95 / DAOM BR144)</name>
    <name type="common">Pythium ultimum</name>
    <dbReference type="NCBI Taxonomy" id="431595"/>
    <lineage>
        <taxon>Eukaryota</taxon>
        <taxon>Sar</taxon>
        <taxon>Stramenopiles</taxon>
        <taxon>Oomycota</taxon>
        <taxon>Peronosporomycetes</taxon>
        <taxon>Pythiales</taxon>
        <taxon>Pythiaceae</taxon>
        <taxon>Globisporangium</taxon>
    </lineage>
</organism>
<feature type="chain" id="PRO_5003871543" description="Elicitin-like protein" evidence="7">
    <location>
        <begin position="22"/>
        <end position="230"/>
    </location>
</feature>
<dbReference type="InterPro" id="IPR002200">
    <property type="entry name" value="Elicitin"/>
</dbReference>
<protein>
    <recommendedName>
        <fullName evidence="10">Elicitin-like protein</fullName>
    </recommendedName>
</protein>
<dbReference type="GO" id="GO:0005576">
    <property type="term" value="C:extracellular region"/>
    <property type="evidence" value="ECO:0007669"/>
    <property type="project" value="UniProtKB-SubCell"/>
</dbReference>
<reference evidence="9" key="1">
    <citation type="journal article" date="2010" name="Genome Biol.">
        <title>Genome sequence of the necrotrophic plant pathogen Pythium ultimum reveals original pathogenicity mechanisms and effector repertoire.</title>
        <authorList>
            <person name="Levesque C.A."/>
            <person name="Brouwer H."/>
            <person name="Cano L."/>
            <person name="Hamilton J.P."/>
            <person name="Holt C."/>
            <person name="Huitema E."/>
            <person name="Raffaele S."/>
            <person name="Robideau G.P."/>
            <person name="Thines M."/>
            <person name="Win J."/>
            <person name="Zerillo M.M."/>
            <person name="Beakes G.W."/>
            <person name="Boore J.L."/>
            <person name="Busam D."/>
            <person name="Dumas B."/>
            <person name="Ferriera S."/>
            <person name="Fuerstenberg S.I."/>
            <person name="Gachon C.M."/>
            <person name="Gaulin E."/>
            <person name="Govers F."/>
            <person name="Grenville-Briggs L."/>
            <person name="Horner N."/>
            <person name="Hostetler J."/>
            <person name="Jiang R.H."/>
            <person name="Johnson J."/>
            <person name="Krajaejun T."/>
            <person name="Lin H."/>
            <person name="Meijer H.J."/>
            <person name="Moore B."/>
            <person name="Morris P."/>
            <person name="Phuntmart V."/>
            <person name="Puiu D."/>
            <person name="Shetty J."/>
            <person name="Stajich J.E."/>
            <person name="Tripathy S."/>
            <person name="Wawra S."/>
            <person name="van West P."/>
            <person name="Whitty B.R."/>
            <person name="Coutinho P.M."/>
            <person name="Henrissat B."/>
            <person name="Martin F."/>
            <person name="Thomas P.D."/>
            <person name="Tyler B.M."/>
            <person name="De Vries R.P."/>
            <person name="Kamoun S."/>
            <person name="Yandell M."/>
            <person name="Tisserat N."/>
            <person name="Buell C.R."/>
        </authorList>
    </citation>
    <scope>NUCLEOTIDE SEQUENCE</scope>
    <source>
        <strain evidence="9">DAOM:BR144</strain>
    </source>
</reference>
<dbReference type="VEuPathDB" id="FungiDB:PYU1_G008902"/>
<dbReference type="Proteomes" id="UP000019132">
    <property type="component" value="Unassembled WGS sequence"/>
</dbReference>
<evidence type="ECO:0000256" key="3">
    <source>
        <dbReference type="ARBA" id="ARBA00022525"/>
    </source>
</evidence>
<dbReference type="EMBL" id="GL376599">
    <property type="status" value="NOT_ANNOTATED_CDS"/>
    <property type="molecule type" value="Genomic_DNA"/>
</dbReference>
<reference evidence="9" key="2">
    <citation type="submission" date="2010-04" db="EMBL/GenBank/DDBJ databases">
        <authorList>
            <person name="Buell R."/>
            <person name="Hamilton J."/>
            <person name="Hostetler J."/>
        </authorList>
    </citation>
    <scope>NUCLEOTIDE SEQUENCE [LARGE SCALE GENOMIC DNA]</scope>
    <source>
        <strain evidence="9">DAOM:BR144</strain>
    </source>
</reference>
<evidence type="ECO:0008006" key="10">
    <source>
        <dbReference type="Google" id="ProtNLM"/>
    </source>
</evidence>
<dbReference type="Pfam" id="PF00964">
    <property type="entry name" value="Elicitin"/>
    <property type="match status" value="1"/>
</dbReference>
<dbReference type="SUPFAM" id="SSF48647">
    <property type="entry name" value="Fungal elicitin"/>
    <property type="match status" value="1"/>
</dbReference>
<dbReference type="GO" id="GO:0052040">
    <property type="term" value="P:symbiont-mediated perturbation of host programmed cell death"/>
    <property type="evidence" value="ECO:0007669"/>
    <property type="project" value="UniProtKB-KW"/>
</dbReference>
<reference evidence="8" key="3">
    <citation type="submission" date="2015-02" db="UniProtKB">
        <authorList>
            <consortium name="EnsemblProtists"/>
        </authorList>
    </citation>
    <scope>IDENTIFICATION</scope>
    <source>
        <strain evidence="8">DAOM BR144</strain>
    </source>
</reference>
<proteinExistence type="inferred from homology"/>
<keyword evidence="9" id="KW-1185">Reference proteome</keyword>
<evidence type="ECO:0000256" key="7">
    <source>
        <dbReference type="SAM" id="SignalP"/>
    </source>
</evidence>
<keyword evidence="4" id="KW-0928">Hypersensitive response elicitation</keyword>
<evidence type="ECO:0000313" key="8">
    <source>
        <dbReference type="EnsemblProtists" id="PYU1_T008920"/>
    </source>
</evidence>
<feature type="region of interest" description="Disordered" evidence="6">
    <location>
        <begin position="116"/>
        <end position="210"/>
    </location>
</feature>
<keyword evidence="3" id="KW-0964">Secreted</keyword>
<dbReference type="SMART" id="SM01187">
    <property type="entry name" value="Elicitin"/>
    <property type="match status" value="1"/>
</dbReference>
<evidence type="ECO:0000256" key="4">
    <source>
        <dbReference type="ARBA" id="ARBA00022978"/>
    </source>
</evidence>
<dbReference type="InParanoid" id="K3WVC2"/>
<accession>K3WVC2</accession>
<evidence type="ECO:0000256" key="2">
    <source>
        <dbReference type="ARBA" id="ARBA00009544"/>
    </source>
</evidence>
<evidence type="ECO:0000256" key="6">
    <source>
        <dbReference type="SAM" id="MobiDB-lite"/>
    </source>
</evidence>
<keyword evidence="7" id="KW-0732">Signal</keyword>
<dbReference type="AlphaFoldDB" id="K3WVC2"/>
<evidence type="ECO:0000256" key="5">
    <source>
        <dbReference type="ARBA" id="ARBA00023157"/>
    </source>
</evidence>
<comment type="subcellular location">
    <subcellularLocation>
        <location evidence="1">Secreted</location>
    </subcellularLocation>
</comment>
<sequence length="230" mass="23182">MKSFPTFAAIVALAATPLAAAQSIICDYTELAQAFPDAELDQCQSESGFDLFSSTAPIPATLAKFCESDTCVSLWKAAVELNLPECSINGVDLTGEILEPIETACKRNVNARRLDGDMTKTTTAPSTTTPSSTTVKAPSVASATPSTTTKTPSTASTTPNTTAAAKTPSATSASTTPSTTAKTPSTTPSAAKTPSTTPSATAKTPTATSGASTLTVAVGTVMAAVGVVMF</sequence>
<dbReference type="EnsemblProtists" id="PYU1_T008920">
    <property type="protein sequence ID" value="PYU1_T008920"/>
    <property type="gene ID" value="PYU1_G008902"/>
</dbReference>
<dbReference type="eggNOG" id="ENOG502T352">
    <property type="taxonomic scope" value="Eukaryota"/>
</dbReference>
<feature type="signal peptide" evidence="7">
    <location>
        <begin position="1"/>
        <end position="21"/>
    </location>
</feature>